<dbReference type="EMBL" id="JATN01000316">
    <property type="protein sequence ID" value="EUC63142.1"/>
    <property type="molecule type" value="Genomic_DNA"/>
</dbReference>
<organism evidence="2 3">
    <name type="scientific">Rhizoctonia solani AG-3 Rhs1AP</name>
    <dbReference type="NCBI Taxonomy" id="1086054"/>
    <lineage>
        <taxon>Eukaryota</taxon>
        <taxon>Fungi</taxon>
        <taxon>Dikarya</taxon>
        <taxon>Basidiomycota</taxon>
        <taxon>Agaricomycotina</taxon>
        <taxon>Agaricomycetes</taxon>
        <taxon>Cantharellales</taxon>
        <taxon>Ceratobasidiaceae</taxon>
        <taxon>Rhizoctonia</taxon>
    </lineage>
</organism>
<dbReference type="AlphaFoldDB" id="X8JHC7"/>
<evidence type="ECO:0000256" key="1">
    <source>
        <dbReference type="SAM" id="SignalP"/>
    </source>
</evidence>
<proteinExistence type="predicted"/>
<feature type="chain" id="PRO_5004988930" evidence="1">
    <location>
        <begin position="21"/>
        <end position="85"/>
    </location>
</feature>
<feature type="non-terminal residue" evidence="2">
    <location>
        <position position="85"/>
    </location>
</feature>
<keyword evidence="1" id="KW-0732">Signal</keyword>
<keyword evidence="2" id="KW-0812">Transmembrane</keyword>
<keyword evidence="2" id="KW-0472">Membrane</keyword>
<sequence>MKNVFALLAGLVLLAPAVLASPVAFPGGEGGHSGLPVCVQPGVECGGSHGNCCGGSECKNGGDGGHALPGKYICVSLSTGHGGGH</sequence>
<feature type="signal peptide" evidence="1">
    <location>
        <begin position="1"/>
        <end position="20"/>
    </location>
</feature>
<name>X8JHC7_9AGAM</name>
<reference evidence="3" key="1">
    <citation type="journal article" date="2014" name="Genome Announc.">
        <title>Draft genome sequence of the plant-pathogenic soil fungus Rhizoctonia solani anastomosis group 3 strain Rhs1AP.</title>
        <authorList>
            <person name="Cubeta M.A."/>
            <person name="Thomas E."/>
            <person name="Dean R.A."/>
            <person name="Jabaji S."/>
            <person name="Neate S.M."/>
            <person name="Tavantzis S."/>
            <person name="Toda T."/>
            <person name="Vilgalys R."/>
            <person name="Bharathan N."/>
            <person name="Fedorova-Abrams N."/>
            <person name="Pakala S.B."/>
            <person name="Pakala S.M."/>
            <person name="Zafar N."/>
            <person name="Joardar V."/>
            <person name="Losada L."/>
            <person name="Nierman W.C."/>
        </authorList>
    </citation>
    <scope>NUCLEOTIDE SEQUENCE [LARGE SCALE GENOMIC DNA]</scope>
    <source>
        <strain evidence="3">AG-3</strain>
    </source>
</reference>
<comment type="caution">
    <text evidence="2">The sequence shown here is derived from an EMBL/GenBank/DDBJ whole genome shotgun (WGS) entry which is preliminary data.</text>
</comment>
<evidence type="ECO:0000313" key="3">
    <source>
        <dbReference type="Proteomes" id="UP000030108"/>
    </source>
</evidence>
<accession>X8JHC7</accession>
<gene>
    <name evidence="2" type="ORF">RSOL_480530</name>
</gene>
<protein>
    <submittedName>
        <fullName evidence="2">Transmembrane protein, putative</fullName>
    </submittedName>
</protein>
<evidence type="ECO:0000313" key="2">
    <source>
        <dbReference type="EMBL" id="EUC63142.1"/>
    </source>
</evidence>
<dbReference type="Proteomes" id="UP000030108">
    <property type="component" value="Unassembled WGS sequence"/>
</dbReference>